<protein>
    <submittedName>
        <fullName evidence="1">Uncharacterized protein</fullName>
    </submittedName>
</protein>
<sequence length="31" mass="3506">LKDGGKLSLCHRPERLAEVLAVLRAHRLEPK</sequence>
<gene>
    <name evidence="1" type="ORF">OBE_05055</name>
</gene>
<organism evidence="1">
    <name type="scientific">human gut metagenome</name>
    <dbReference type="NCBI Taxonomy" id="408170"/>
    <lineage>
        <taxon>unclassified sequences</taxon>
        <taxon>metagenomes</taxon>
        <taxon>organismal metagenomes</taxon>
    </lineage>
</organism>
<evidence type="ECO:0000313" key="1">
    <source>
        <dbReference type="EMBL" id="EKC68215.1"/>
    </source>
</evidence>
<reference evidence="1" key="1">
    <citation type="journal article" date="2013" name="Environ. Microbiol.">
        <title>Microbiota from the distal guts of lean and obese adolescents exhibit partial functional redundancy besides clear differences in community structure.</title>
        <authorList>
            <person name="Ferrer M."/>
            <person name="Ruiz A."/>
            <person name="Lanza F."/>
            <person name="Haange S.B."/>
            <person name="Oberbach A."/>
            <person name="Till H."/>
            <person name="Bargiela R."/>
            <person name="Campoy C."/>
            <person name="Segura M.T."/>
            <person name="Richter M."/>
            <person name="von Bergen M."/>
            <person name="Seifert J."/>
            <person name="Suarez A."/>
        </authorList>
    </citation>
    <scope>NUCLEOTIDE SEQUENCE</scope>
</reference>
<name>K1TPJ3_9ZZZZ</name>
<dbReference type="AlphaFoldDB" id="K1TPJ3"/>
<proteinExistence type="predicted"/>
<comment type="caution">
    <text evidence="1">The sequence shown here is derived from an EMBL/GenBank/DDBJ whole genome shotgun (WGS) entry which is preliminary data.</text>
</comment>
<accession>K1TPJ3</accession>
<dbReference type="EMBL" id="AJWZ01003449">
    <property type="protein sequence ID" value="EKC68215.1"/>
    <property type="molecule type" value="Genomic_DNA"/>
</dbReference>
<feature type="non-terminal residue" evidence="1">
    <location>
        <position position="1"/>
    </location>
</feature>